<gene>
    <name evidence="1" type="ORF">HF292_008865</name>
</gene>
<accession>A0ACD5II87</accession>
<evidence type="ECO:0000313" key="2">
    <source>
        <dbReference type="Proteomes" id="UP001196097"/>
    </source>
</evidence>
<reference evidence="1 2" key="1">
    <citation type="journal article" date="2021" name="ISME J.">
        <title>Genomic evolution of the class Acidithiobacillia: deep-branching Proteobacteria living in extreme acidic conditions.</title>
        <authorList>
            <person name="Moya-Beltran A."/>
            <person name="Beard S."/>
            <person name="Rojas-Villalobos C."/>
            <person name="Issotta F."/>
            <person name="Gallardo Y."/>
            <person name="Ulloa R."/>
            <person name="Giaveno A."/>
            <person name="Degli Esposti M."/>
            <person name="Johnson D.B."/>
            <person name="Quatrini R."/>
        </authorList>
    </citation>
    <scope>NUCLEOTIDE SEQUENCE [LARGE SCALE GENOMIC DNA]</scope>
    <source>
        <strain evidence="1 2">CF3</strain>
    </source>
</reference>
<organism evidence="1 2">
    <name type="scientific">Acidithiobacillus ferruginosus</name>
    <dbReference type="NCBI Taxonomy" id="3063951"/>
    <lineage>
        <taxon>Bacteria</taxon>
        <taxon>Pseudomonadati</taxon>
        <taxon>Pseudomonadota</taxon>
        <taxon>Acidithiobacillia</taxon>
        <taxon>Acidithiobacillales</taxon>
        <taxon>Acidithiobacillaceae</taxon>
        <taxon>Acidithiobacillus</taxon>
    </lineage>
</organism>
<dbReference type="Proteomes" id="UP001196097">
    <property type="component" value="Chromosome"/>
</dbReference>
<protein>
    <submittedName>
        <fullName evidence="1">Uncharacterized protein</fullName>
    </submittedName>
</protein>
<sequence>MKRLSKRKIREILRLKYEVWLGRQDLIMAGMAVPATDPRTGETPPGSRFLCRPTS</sequence>
<name>A0ACD5II87_9PROT</name>
<keyword evidence="2" id="KW-1185">Reference proteome</keyword>
<proteinExistence type="predicted"/>
<evidence type="ECO:0000313" key="1">
    <source>
        <dbReference type="EMBL" id="XRP71921.1"/>
    </source>
</evidence>
<dbReference type="EMBL" id="CP130946">
    <property type="protein sequence ID" value="XRP71921.1"/>
    <property type="molecule type" value="Genomic_DNA"/>
</dbReference>